<dbReference type="STRING" id="85968.GCA_900073015_02733"/>
<organism evidence="2 3">
    <name type="scientific">Mycolicibacterium brumae</name>
    <dbReference type="NCBI Taxonomy" id="85968"/>
    <lineage>
        <taxon>Bacteria</taxon>
        <taxon>Bacillati</taxon>
        <taxon>Actinomycetota</taxon>
        <taxon>Actinomycetes</taxon>
        <taxon>Mycobacteriales</taxon>
        <taxon>Mycobacteriaceae</taxon>
        <taxon>Mycolicibacterium</taxon>
    </lineage>
</organism>
<protein>
    <submittedName>
        <fullName evidence="2">Uncharacterized protein</fullName>
    </submittedName>
</protein>
<evidence type="ECO:0000313" key="2">
    <source>
        <dbReference type="EMBL" id="PIB74435.1"/>
    </source>
</evidence>
<sequence>MSIHDIPLAPAADCGGVHCPTLHEVVGVGSPGTTGALDQVAEYLNAMGSHVPWYATPGAVVALITITVMTLMLAGLIGYRVHAARSAR</sequence>
<evidence type="ECO:0000313" key="3">
    <source>
        <dbReference type="Proteomes" id="UP000230551"/>
    </source>
</evidence>
<dbReference type="RefSeq" id="WP_090590134.1">
    <property type="nucleotide sequence ID" value="NZ_CP104302.1"/>
</dbReference>
<dbReference type="Proteomes" id="UP000230551">
    <property type="component" value="Unassembled WGS sequence"/>
</dbReference>
<dbReference type="AlphaFoldDB" id="A0A2G5P800"/>
<evidence type="ECO:0000256" key="1">
    <source>
        <dbReference type="SAM" id="Phobius"/>
    </source>
</evidence>
<reference evidence="2 3" key="1">
    <citation type="journal article" date="2017" name="Infect. Genet. Evol.">
        <title>The new phylogeny of the genus Mycobacterium: The old and the news.</title>
        <authorList>
            <person name="Tortoli E."/>
            <person name="Fedrizzi T."/>
            <person name="Meehan C.J."/>
            <person name="Trovato A."/>
            <person name="Grottola A."/>
            <person name="Giacobazzi E."/>
            <person name="Serpini G.F."/>
            <person name="Tagliazucchi S."/>
            <person name="Fabio A."/>
            <person name="Bettua C."/>
            <person name="Bertorelli R."/>
            <person name="Frascaro F."/>
            <person name="De Sanctis V."/>
            <person name="Pecorari M."/>
            <person name="Jousson O."/>
            <person name="Segata N."/>
            <person name="Cirillo D.M."/>
        </authorList>
    </citation>
    <scope>NUCLEOTIDE SEQUENCE [LARGE SCALE GENOMIC DNA]</scope>
    <source>
        <strain evidence="2 3">CIP1034565</strain>
    </source>
</reference>
<keyword evidence="1" id="KW-0812">Transmembrane</keyword>
<feature type="transmembrane region" description="Helical" evidence="1">
    <location>
        <begin position="53"/>
        <end position="79"/>
    </location>
</feature>
<comment type="caution">
    <text evidence="2">The sequence shown here is derived from an EMBL/GenBank/DDBJ whole genome shotgun (WGS) entry which is preliminary data.</text>
</comment>
<name>A0A2G5P800_9MYCO</name>
<keyword evidence="3" id="KW-1185">Reference proteome</keyword>
<gene>
    <name evidence="2" type="ORF">CQY22_013280</name>
</gene>
<keyword evidence="1" id="KW-1133">Transmembrane helix</keyword>
<accession>A0A2G5P800</accession>
<proteinExistence type="predicted"/>
<dbReference type="EMBL" id="PDCN02000017">
    <property type="protein sequence ID" value="PIB74435.1"/>
    <property type="molecule type" value="Genomic_DNA"/>
</dbReference>
<keyword evidence="1" id="KW-0472">Membrane</keyword>